<sequence length="68" mass="7620">MADVIPFALWRRWQARSCAFPQTSAEILFFTGVRFERPAEPGPRKALPRGSRPAAGKVVGRRKARQPA</sequence>
<feature type="compositionally biased region" description="Basic residues" evidence="1">
    <location>
        <begin position="59"/>
        <end position="68"/>
    </location>
</feature>
<proteinExistence type="predicted"/>
<comment type="caution">
    <text evidence="2">The sequence shown here is derived from an EMBL/GenBank/DDBJ whole genome shotgun (WGS) entry which is preliminary data.</text>
</comment>
<evidence type="ECO:0000256" key="1">
    <source>
        <dbReference type="SAM" id="MobiDB-lite"/>
    </source>
</evidence>
<dbReference type="Proteomes" id="UP000619295">
    <property type="component" value="Unassembled WGS sequence"/>
</dbReference>
<gene>
    <name evidence="2" type="ORF">IED13_19890</name>
</gene>
<dbReference type="EMBL" id="JACXWY010000014">
    <property type="protein sequence ID" value="MBD3847968.1"/>
    <property type="molecule type" value="Genomic_DNA"/>
</dbReference>
<name>A0A927EAY1_9HYPH</name>
<dbReference type="RefSeq" id="WP_191125209.1">
    <property type="nucleotide sequence ID" value="NZ_JACXWY010000014.1"/>
</dbReference>
<reference evidence="2" key="1">
    <citation type="submission" date="2020-09" db="EMBL/GenBank/DDBJ databases">
        <title>Bosea spartocytisi sp. nov. a root nodule endophyte of Spartocytisus supranubius in the high mountain ecosystem fo the Teide National Park (Canary Islands, Spain).</title>
        <authorList>
            <person name="Pulido-Suarez L."/>
            <person name="Peix A."/>
            <person name="Igual J.M."/>
            <person name="Socas-Perez N."/>
            <person name="Velazquez E."/>
            <person name="Flores-Felix J.D."/>
            <person name="Leon-Barrios M."/>
        </authorList>
    </citation>
    <scope>NUCLEOTIDE SEQUENCE</scope>
    <source>
        <strain evidence="2">SSUT16</strain>
    </source>
</reference>
<protein>
    <submittedName>
        <fullName evidence="2">Uncharacterized protein</fullName>
    </submittedName>
</protein>
<keyword evidence="3" id="KW-1185">Reference proteome</keyword>
<accession>A0A927EAY1</accession>
<feature type="region of interest" description="Disordered" evidence="1">
    <location>
        <begin position="39"/>
        <end position="68"/>
    </location>
</feature>
<evidence type="ECO:0000313" key="2">
    <source>
        <dbReference type="EMBL" id="MBD3847968.1"/>
    </source>
</evidence>
<organism evidence="2 3">
    <name type="scientific">Bosea spartocytisi</name>
    <dbReference type="NCBI Taxonomy" id="2773451"/>
    <lineage>
        <taxon>Bacteria</taxon>
        <taxon>Pseudomonadati</taxon>
        <taxon>Pseudomonadota</taxon>
        <taxon>Alphaproteobacteria</taxon>
        <taxon>Hyphomicrobiales</taxon>
        <taxon>Boseaceae</taxon>
        <taxon>Bosea</taxon>
    </lineage>
</organism>
<evidence type="ECO:0000313" key="3">
    <source>
        <dbReference type="Proteomes" id="UP000619295"/>
    </source>
</evidence>
<dbReference type="AlphaFoldDB" id="A0A927EAY1"/>